<organism evidence="1 2">
    <name type="scientific">Subdoligranulum variabile DSM 15176</name>
    <dbReference type="NCBI Taxonomy" id="411471"/>
    <lineage>
        <taxon>Bacteria</taxon>
        <taxon>Bacillati</taxon>
        <taxon>Bacillota</taxon>
        <taxon>Clostridia</taxon>
        <taxon>Eubacteriales</taxon>
        <taxon>Oscillospiraceae</taxon>
        <taxon>Subdoligranulum</taxon>
    </lineage>
</organism>
<evidence type="ECO:0000313" key="1">
    <source>
        <dbReference type="EMBL" id="EFB76722.1"/>
    </source>
</evidence>
<dbReference type="HOGENOM" id="CLU_3318046_0_0_9"/>
<dbReference type="Proteomes" id="UP000003438">
    <property type="component" value="Unassembled WGS sequence"/>
</dbReference>
<keyword evidence="2" id="KW-1185">Reference proteome</keyword>
<dbReference type="AlphaFoldDB" id="D1PL64"/>
<evidence type="ECO:0000313" key="2">
    <source>
        <dbReference type="Proteomes" id="UP000003438"/>
    </source>
</evidence>
<dbReference type="EMBL" id="ACBY02000020">
    <property type="protein sequence ID" value="EFB76722.1"/>
    <property type="molecule type" value="Genomic_DNA"/>
</dbReference>
<proteinExistence type="predicted"/>
<accession>D1PL64</accession>
<dbReference type="STRING" id="411471.SUBVAR_05102"/>
<comment type="caution">
    <text evidence="1">The sequence shown here is derived from an EMBL/GenBank/DDBJ whole genome shotgun (WGS) entry which is preliminary data.</text>
</comment>
<name>D1PL64_9FIRM</name>
<gene>
    <name evidence="1" type="ORF">SUBVAR_05102</name>
</gene>
<reference evidence="1" key="1">
    <citation type="submission" date="2009-12" db="EMBL/GenBank/DDBJ databases">
        <authorList>
            <person name="Weinstock G."/>
            <person name="Sodergren E."/>
            <person name="Clifton S."/>
            <person name="Fulton L."/>
            <person name="Fulton B."/>
            <person name="Courtney L."/>
            <person name="Fronick C."/>
            <person name="Harrison M."/>
            <person name="Strong C."/>
            <person name="Farmer C."/>
            <person name="Delahaunty K."/>
            <person name="Markovic C."/>
            <person name="Hall O."/>
            <person name="Minx P."/>
            <person name="Tomlinson C."/>
            <person name="Mitreva M."/>
            <person name="Nelson J."/>
            <person name="Hou S."/>
            <person name="Wollam A."/>
            <person name="Pepin K.H."/>
            <person name="Johnson M."/>
            <person name="Bhonagiri V."/>
            <person name="Nash W.E."/>
            <person name="Warren W."/>
            <person name="Chinwalla A."/>
            <person name="Mardis E.R."/>
            <person name="Wilson R.K."/>
        </authorList>
    </citation>
    <scope>NUCLEOTIDE SEQUENCE [LARGE SCALE GENOMIC DNA]</scope>
    <source>
        <strain evidence="1">DSM 15176</strain>
    </source>
</reference>
<sequence length="39" mass="4649">MKKERRTGRNPLDAAQSLCYNAFYNRIATYQEWQRGQAL</sequence>
<protein>
    <submittedName>
        <fullName evidence="1">Uncharacterized protein</fullName>
    </submittedName>
</protein>